<sequence>MPFLLSSNLVVSLFFFFFWVPDANAHFADKFHVKCALTKTLNQLRRFVDKVL</sequence>
<dbReference type="EMBL" id="GGEC01024819">
    <property type="protein sequence ID" value="MBX05303.1"/>
    <property type="molecule type" value="Transcribed_RNA"/>
</dbReference>
<reference evidence="2" key="1">
    <citation type="submission" date="2018-02" db="EMBL/GenBank/DDBJ databases">
        <title>Rhizophora mucronata_Transcriptome.</title>
        <authorList>
            <person name="Meera S.P."/>
            <person name="Sreeshan A."/>
            <person name="Augustine A."/>
        </authorList>
    </citation>
    <scope>NUCLEOTIDE SEQUENCE</scope>
    <source>
        <tissue evidence="2">Leaf</tissue>
    </source>
</reference>
<evidence type="ECO:0000256" key="1">
    <source>
        <dbReference type="SAM" id="SignalP"/>
    </source>
</evidence>
<feature type="signal peptide" evidence="1">
    <location>
        <begin position="1"/>
        <end position="25"/>
    </location>
</feature>
<accession>A0A2P2KHW5</accession>
<name>A0A2P2KHW5_RHIMU</name>
<evidence type="ECO:0000313" key="2">
    <source>
        <dbReference type="EMBL" id="MBX05303.1"/>
    </source>
</evidence>
<dbReference type="AlphaFoldDB" id="A0A2P2KHW5"/>
<feature type="chain" id="PRO_5015142856" evidence="1">
    <location>
        <begin position="26"/>
        <end position="52"/>
    </location>
</feature>
<keyword evidence="1" id="KW-0732">Signal</keyword>
<protein>
    <submittedName>
        <fullName evidence="2">Uncharacterized protein</fullName>
    </submittedName>
</protein>
<organism evidence="2">
    <name type="scientific">Rhizophora mucronata</name>
    <name type="common">Asiatic mangrove</name>
    <dbReference type="NCBI Taxonomy" id="61149"/>
    <lineage>
        <taxon>Eukaryota</taxon>
        <taxon>Viridiplantae</taxon>
        <taxon>Streptophyta</taxon>
        <taxon>Embryophyta</taxon>
        <taxon>Tracheophyta</taxon>
        <taxon>Spermatophyta</taxon>
        <taxon>Magnoliopsida</taxon>
        <taxon>eudicotyledons</taxon>
        <taxon>Gunneridae</taxon>
        <taxon>Pentapetalae</taxon>
        <taxon>rosids</taxon>
        <taxon>fabids</taxon>
        <taxon>Malpighiales</taxon>
        <taxon>Rhizophoraceae</taxon>
        <taxon>Rhizophora</taxon>
    </lineage>
</organism>
<proteinExistence type="predicted"/>